<keyword evidence="3 5" id="KW-0378">Hydrolase</keyword>
<dbReference type="InterPro" id="IPR015991">
    <property type="entry name" value="TatD/YcfH-like"/>
</dbReference>
<dbReference type="GO" id="GO:0004536">
    <property type="term" value="F:DNA nuclease activity"/>
    <property type="evidence" value="ECO:0007669"/>
    <property type="project" value="InterPro"/>
</dbReference>
<dbReference type="Proteomes" id="UP000002774">
    <property type="component" value="Chromosome"/>
</dbReference>
<reference evidence="5" key="1">
    <citation type="submission" date="2011-09" db="EMBL/GenBank/DDBJ databases">
        <title>The permanent draft genome of Mucilaginibacter paludis DSM 18603.</title>
        <authorList>
            <consortium name="US DOE Joint Genome Institute (JGI-PGF)"/>
            <person name="Lucas S."/>
            <person name="Han J."/>
            <person name="Lapidus A."/>
            <person name="Bruce D."/>
            <person name="Goodwin L."/>
            <person name="Pitluck S."/>
            <person name="Peters L."/>
            <person name="Kyrpides N."/>
            <person name="Mavromatis K."/>
            <person name="Ivanova N."/>
            <person name="Mikhailova N."/>
            <person name="Held B."/>
            <person name="Detter J.C."/>
            <person name="Tapia R."/>
            <person name="Han C."/>
            <person name="Land M."/>
            <person name="Hauser L."/>
            <person name="Markowitz V."/>
            <person name="Cheng J.-F."/>
            <person name="Hugenholtz P."/>
            <person name="Woyke T."/>
            <person name="Wu D."/>
            <person name="Tindall B."/>
            <person name="Brambilla E."/>
            <person name="Klenk H.-P."/>
            <person name="Eisen J.A."/>
        </authorList>
    </citation>
    <scope>NUCLEOTIDE SEQUENCE [LARGE SCALE GENOMIC DNA]</scope>
    <source>
        <strain evidence="5">DSM 18603</strain>
    </source>
</reference>
<dbReference type="CDD" id="cd01310">
    <property type="entry name" value="TatD_DNAse"/>
    <property type="match status" value="1"/>
</dbReference>
<dbReference type="GO" id="GO:0005829">
    <property type="term" value="C:cytosol"/>
    <property type="evidence" value="ECO:0007669"/>
    <property type="project" value="TreeGrafter"/>
</dbReference>
<accession>H1Y2X1</accession>
<feature type="binding site" evidence="4">
    <location>
        <position position="7"/>
    </location>
    <ligand>
        <name>a divalent metal cation</name>
        <dbReference type="ChEBI" id="CHEBI:60240"/>
        <label>1</label>
    </ligand>
</feature>
<dbReference type="RefSeq" id="WP_008509372.1">
    <property type="nucleotide sequence ID" value="NZ_CM001403.1"/>
</dbReference>
<organism evidence="5 6">
    <name type="scientific">Mucilaginibacter paludis DSM 18603</name>
    <dbReference type="NCBI Taxonomy" id="714943"/>
    <lineage>
        <taxon>Bacteria</taxon>
        <taxon>Pseudomonadati</taxon>
        <taxon>Bacteroidota</taxon>
        <taxon>Sphingobacteriia</taxon>
        <taxon>Sphingobacteriales</taxon>
        <taxon>Sphingobacteriaceae</taxon>
        <taxon>Mucilaginibacter</taxon>
    </lineage>
</organism>
<dbReference type="EMBL" id="CM001403">
    <property type="protein sequence ID" value="EHQ28516.1"/>
    <property type="molecule type" value="Genomic_DNA"/>
</dbReference>
<dbReference type="AlphaFoldDB" id="H1Y2X1"/>
<dbReference type="PIRSF" id="PIRSF005902">
    <property type="entry name" value="DNase_TatD"/>
    <property type="match status" value="1"/>
</dbReference>
<evidence type="ECO:0000256" key="1">
    <source>
        <dbReference type="ARBA" id="ARBA00009275"/>
    </source>
</evidence>
<feature type="binding site" evidence="4">
    <location>
        <position position="94"/>
    </location>
    <ligand>
        <name>a divalent metal cation</name>
        <dbReference type="ChEBI" id="CHEBI:60240"/>
        <label>1</label>
    </ligand>
</feature>
<dbReference type="NCBIfam" id="TIGR00010">
    <property type="entry name" value="YchF/TatD family DNA exonuclease"/>
    <property type="match status" value="1"/>
</dbReference>
<gene>
    <name evidence="5" type="ORF">Mucpa_4426</name>
</gene>
<dbReference type="OrthoDB" id="9810005at2"/>
<dbReference type="InterPro" id="IPR018228">
    <property type="entry name" value="DNase_TatD-rel_CS"/>
</dbReference>
<dbReference type="eggNOG" id="COG0084">
    <property type="taxonomic scope" value="Bacteria"/>
</dbReference>
<feature type="binding site" evidence="4">
    <location>
        <position position="130"/>
    </location>
    <ligand>
        <name>a divalent metal cation</name>
        <dbReference type="ChEBI" id="CHEBI:60240"/>
        <label>2</label>
    </ligand>
</feature>
<evidence type="ECO:0000313" key="6">
    <source>
        <dbReference type="Proteomes" id="UP000002774"/>
    </source>
</evidence>
<evidence type="ECO:0000256" key="3">
    <source>
        <dbReference type="ARBA" id="ARBA00022801"/>
    </source>
</evidence>
<evidence type="ECO:0000256" key="4">
    <source>
        <dbReference type="PIRSR" id="PIRSR005902-1"/>
    </source>
</evidence>
<feature type="binding site" evidence="4">
    <location>
        <position position="204"/>
    </location>
    <ligand>
        <name>a divalent metal cation</name>
        <dbReference type="ChEBI" id="CHEBI:60240"/>
        <label>1</label>
    </ligand>
</feature>
<dbReference type="STRING" id="714943.Mucpa_4426"/>
<evidence type="ECO:0000256" key="2">
    <source>
        <dbReference type="ARBA" id="ARBA00022723"/>
    </source>
</evidence>
<dbReference type="Gene3D" id="3.20.20.140">
    <property type="entry name" value="Metal-dependent hydrolases"/>
    <property type="match status" value="1"/>
</dbReference>
<dbReference type="GO" id="GO:0016788">
    <property type="term" value="F:hydrolase activity, acting on ester bonds"/>
    <property type="evidence" value="ECO:0007669"/>
    <property type="project" value="InterPro"/>
</dbReference>
<proteinExistence type="inferred from homology"/>
<comment type="similarity">
    <text evidence="1">Belongs to the metallo-dependent hydrolases superfamily. TatD-type hydrolase family.</text>
</comment>
<feature type="binding site" evidence="4">
    <location>
        <position position="155"/>
    </location>
    <ligand>
        <name>a divalent metal cation</name>
        <dbReference type="ChEBI" id="CHEBI:60240"/>
        <label>2</label>
    </ligand>
</feature>
<dbReference type="GO" id="GO:0046872">
    <property type="term" value="F:metal ion binding"/>
    <property type="evidence" value="ECO:0007669"/>
    <property type="project" value="UniProtKB-KW"/>
</dbReference>
<keyword evidence="2 4" id="KW-0479">Metal-binding</keyword>
<dbReference type="HOGENOM" id="CLU_031506_4_0_10"/>
<dbReference type="SUPFAM" id="SSF51556">
    <property type="entry name" value="Metallo-dependent hydrolases"/>
    <property type="match status" value="1"/>
</dbReference>
<evidence type="ECO:0000313" key="5">
    <source>
        <dbReference type="EMBL" id="EHQ28516.1"/>
    </source>
</evidence>
<name>H1Y2X1_9SPHI</name>
<sequence length="255" mass="29102">MVLTDTHTHLYYEPDHNKRAQLIHRCLDNNVSRLFLPNVDAASVSKVFELTDAFPAHCFAMLGLHPCEVKADWEQQLDLIMNAQQGKRIYAVGEIGIDLYWDKTFLSEQQKAFRKQINWAKSQDLPIVIHCRDAFDEVYAILEEQKDDKLRGIFHCFSGTLEQAEKIIELGFFLGIGGVITYKNAGLDKIVQQIDMEHLVLETDSPYLTPVPYRGKPNESSFLIYVAQKIADLHQVDMDTVASITTKNSIRIFGV</sequence>
<dbReference type="Pfam" id="PF01026">
    <property type="entry name" value="TatD_DNase"/>
    <property type="match status" value="1"/>
</dbReference>
<dbReference type="PANTHER" id="PTHR46124">
    <property type="entry name" value="D-AMINOACYL-TRNA DEACYLASE"/>
    <property type="match status" value="1"/>
</dbReference>
<keyword evidence="6" id="KW-1185">Reference proteome</keyword>
<dbReference type="InterPro" id="IPR001130">
    <property type="entry name" value="TatD-like"/>
</dbReference>
<dbReference type="FunFam" id="3.20.20.140:FF:000005">
    <property type="entry name" value="TatD family hydrolase"/>
    <property type="match status" value="1"/>
</dbReference>
<protein>
    <submittedName>
        <fullName evidence="5">Hydrolase, TatD family</fullName>
    </submittedName>
</protein>
<feature type="binding site" evidence="4">
    <location>
        <position position="9"/>
    </location>
    <ligand>
        <name>a divalent metal cation</name>
        <dbReference type="ChEBI" id="CHEBI:60240"/>
        <label>1</label>
    </ligand>
</feature>
<dbReference type="PROSITE" id="PS01090">
    <property type="entry name" value="TATD_2"/>
    <property type="match status" value="1"/>
</dbReference>
<dbReference type="PANTHER" id="PTHR46124:SF4">
    <property type="entry name" value="HYDROLASE TATD"/>
    <property type="match status" value="1"/>
</dbReference>
<dbReference type="InterPro" id="IPR032466">
    <property type="entry name" value="Metal_Hydrolase"/>
</dbReference>